<evidence type="ECO:0000313" key="2">
    <source>
        <dbReference type="EMBL" id="MBB5515686.1"/>
    </source>
</evidence>
<protein>
    <recommendedName>
        <fullName evidence="1">VWFA domain-containing protein</fullName>
    </recommendedName>
</protein>
<comment type="caution">
    <text evidence="2">The sequence shown here is derived from an EMBL/GenBank/DDBJ whole genome shotgun (WGS) entry which is preliminary data.</text>
</comment>
<dbReference type="Proteomes" id="UP000553766">
    <property type="component" value="Unassembled WGS sequence"/>
</dbReference>
<sequence>MVRAWVKGACALVLAGVVTITPALAQCRLALALALDISSSVDEREYFLQQEGLARALEDEGVRGAFLPGMMEPVALSIYEWSGSRQQTLIQPWILIDSFDKLDQVAERIRRHPRSAGTQPTAIGNALLFGYALLNESPNCTEWTIDLSGDGINNDGMAPARAYQERDWTGITVNALAIGRERQMETYYSRNVIRGFGAFVEHAEQFEDFGDVMERKLIRELLPDMMLGALSE</sequence>
<reference evidence="2 3" key="1">
    <citation type="submission" date="2020-08" db="EMBL/GenBank/DDBJ databases">
        <title>Genomic Encyclopedia of Type Strains, Phase IV (KMG-IV): sequencing the most valuable type-strain genomes for metagenomic binning, comparative biology and taxonomic classification.</title>
        <authorList>
            <person name="Goeker M."/>
        </authorList>
    </citation>
    <scope>NUCLEOTIDE SEQUENCE [LARGE SCALE GENOMIC DNA]</scope>
    <source>
        <strain evidence="2 3">DSM 103377</strain>
    </source>
</reference>
<evidence type="ECO:0000259" key="1">
    <source>
        <dbReference type="PROSITE" id="PS50234"/>
    </source>
</evidence>
<dbReference type="InterPro" id="IPR010607">
    <property type="entry name" value="DUF1194"/>
</dbReference>
<dbReference type="RefSeq" id="WP_184010580.1">
    <property type="nucleotide sequence ID" value="NZ_JACIJS010000004.1"/>
</dbReference>
<proteinExistence type="predicted"/>
<keyword evidence="3" id="KW-1185">Reference proteome</keyword>
<evidence type="ECO:0000313" key="3">
    <source>
        <dbReference type="Proteomes" id="UP000553766"/>
    </source>
</evidence>
<name>A0A840X1D6_9RHOB</name>
<accession>A0A840X1D6</accession>
<feature type="domain" description="VWFA" evidence="1">
    <location>
        <begin position="30"/>
        <end position="221"/>
    </location>
</feature>
<dbReference type="Pfam" id="PF06707">
    <property type="entry name" value="DUF1194"/>
    <property type="match status" value="1"/>
</dbReference>
<dbReference type="Gene3D" id="3.40.50.410">
    <property type="entry name" value="von Willebrand factor, type A domain"/>
    <property type="match status" value="1"/>
</dbReference>
<dbReference type="PROSITE" id="PS50234">
    <property type="entry name" value="VWFA"/>
    <property type="match status" value="1"/>
</dbReference>
<dbReference type="InterPro" id="IPR002035">
    <property type="entry name" value="VWF_A"/>
</dbReference>
<dbReference type="AlphaFoldDB" id="A0A840X1D6"/>
<gene>
    <name evidence="2" type="ORF">FHS89_001698</name>
</gene>
<dbReference type="InterPro" id="IPR036465">
    <property type="entry name" value="vWFA_dom_sf"/>
</dbReference>
<dbReference type="EMBL" id="JACIJS010000004">
    <property type="protein sequence ID" value="MBB5515686.1"/>
    <property type="molecule type" value="Genomic_DNA"/>
</dbReference>
<dbReference type="SUPFAM" id="SSF53300">
    <property type="entry name" value="vWA-like"/>
    <property type="match status" value="1"/>
</dbReference>
<organism evidence="2 3">
    <name type="scientific">Rubricella aquisinus</name>
    <dbReference type="NCBI Taxonomy" id="2028108"/>
    <lineage>
        <taxon>Bacteria</taxon>
        <taxon>Pseudomonadati</taxon>
        <taxon>Pseudomonadota</taxon>
        <taxon>Alphaproteobacteria</taxon>
        <taxon>Rhodobacterales</taxon>
        <taxon>Paracoccaceae</taxon>
        <taxon>Rubricella</taxon>
    </lineage>
</organism>